<dbReference type="EMBL" id="LAZR01014710">
    <property type="protein sequence ID" value="KKM16274.1"/>
    <property type="molecule type" value="Genomic_DNA"/>
</dbReference>
<organism evidence="1">
    <name type="scientific">marine sediment metagenome</name>
    <dbReference type="NCBI Taxonomy" id="412755"/>
    <lineage>
        <taxon>unclassified sequences</taxon>
        <taxon>metagenomes</taxon>
        <taxon>ecological metagenomes</taxon>
    </lineage>
</organism>
<sequence length="57" mass="6626">TEILSQPIKNDNKLIELVENLNNISDSDNKLHLDKEWSIELKILLMYTMTIILQKTG</sequence>
<name>A0A0F9I9B4_9ZZZZ</name>
<proteinExistence type="predicted"/>
<gene>
    <name evidence="1" type="ORF">LCGC14_1687550</name>
</gene>
<comment type="caution">
    <text evidence="1">The sequence shown here is derived from an EMBL/GenBank/DDBJ whole genome shotgun (WGS) entry which is preliminary data.</text>
</comment>
<feature type="non-terminal residue" evidence="1">
    <location>
        <position position="1"/>
    </location>
</feature>
<dbReference type="AlphaFoldDB" id="A0A0F9I9B4"/>
<evidence type="ECO:0000313" key="1">
    <source>
        <dbReference type="EMBL" id="KKM16274.1"/>
    </source>
</evidence>
<accession>A0A0F9I9B4</accession>
<protein>
    <submittedName>
        <fullName evidence="1">Uncharacterized protein</fullName>
    </submittedName>
</protein>
<reference evidence="1" key="1">
    <citation type="journal article" date="2015" name="Nature">
        <title>Complex archaea that bridge the gap between prokaryotes and eukaryotes.</title>
        <authorList>
            <person name="Spang A."/>
            <person name="Saw J.H."/>
            <person name="Jorgensen S.L."/>
            <person name="Zaremba-Niedzwiedzka K."/>
            <person name="Martijn J."/>
            <person name="Lind A.E."/>
            <person name="van Eijk R."/>
            <person name="Schleper C."/>
            <person name="Guy L."/>
            <person name="Ettema T.J."/>
        </authorList>
    </citation>
    <scope>NUCLEOTIDE SEQUENCE</scope>
</reference>